<keyword evidence="1" id="KW-0472">Membrane</keyword>
<gene>
    <name evidence="2" type="ORF">NCTC7807_05474</name>
</gene>
<sequence length="43" mass="4805">MHTLDAVNTLAQQTGENVPPWLTVLVMAGCLVMVVVLLRRREE</sequence>
<name>A0A380PAQ2_STRGR</name>
<accession>A0A380PAQ2</accession>
<organism evidence="2 3">
    <name type="scientific">Streptomyces griseus</name>
    <dbReference type="NCBI Taxonomy" id="1911"/>
    <lineage>
        <taxon>Bacteria</taxon>
        <taxon>Bacillati</taxon>
        <taxon>Actinomycetota</taxon>
        <taxon>Actinomycetes</taxon>
        <taxon>Kitasatosporales</taxon>
        <taxon>Streptomycetaceae</taxon>
        <taxon>Streptomyces</taxon>
    </lineage>
</organism>
<feature type="transmembrane region" description="Helical" evidence="1">
    <location>
        <begin position="20"/>
        <end position="38"/>
    </location>
</feature>
<evidence type="ECO:0000313" key="3">
    <source>
        <dbReference type="Proteomes" id="UP000254150"/>
    </source>
</evidence>
<dbReference type="AlphaFoldDB" id="A0A380PAQ2"/>
<protein>
    <submittedName>
        <fullName evidence="2">Uncharacterized protein</fullName>
    </submittedName>
</protein>
<evidence type="ECO:0000313" key="2">
    <source>
        <dbReference type="EMBL" id="SUP62309.1"/>
    </source>
</evidence>
<keyword evidence="1" id="KW-1133">Transmembrane helix</keyword>
<reference evidence="2 3" key="1">
    <citation type="submission" date="2018-06" db="EMBL/GenBank/DDBJ databases">
        <authorList>
            <consortium name="Pathogen Informatics"/>
            <person name="Doyle S."/>
        </authorList>
    </citation>
    <scope>NUCLEOTIDE SEQUENCE [LARGE SCALE GENOMIC DNA]</scope>
    <source>
        <strain evidence="2 3">NCTC7807</strain>
    </source>
</reference>
<dbReference type="GeneID" id="97269762"/>
<dbReference type="Proteomes" id="UP000254150">
    <property type="component" value="Unassembled WGS sequence"/>
</dbReference>
<evidence type="ECO:0000256" key="1">
    <source>
        <dbReference type="SAM" id="Phobius"/>
    </source>
</evidence>
<dbReference type="RefSeq" id="WP_003948406.1">
    <property type="nucleotide sequence ID" value="NZ_UHID01000009.1"/>
</dbReference>
<keyword evidence="1" id="KW-0812">Transmembrane</keyword>
<dbReference type="EMBL" id="UHID01000009">
    <property type="protein sequence ID" value="SUP62309.1"/>
    <property type="molecule type" value="Genomic_DNA"/>
</dbReference>
<proteinExistence type="predicted"/>